<evidence type="ECO:0000313" key="1">
    <source>
        <dbReference type="EMBL" id="CAF1009852.1"/>
    </source>
</evidence>
<name>A0A814HJK0_9BILA</name>
<dbReference type="EMBL" id="CAJNOC010004109">
    <property type="protein sequence ID" value="CAF1009852.1"/>
    <property type="molecule type" value="Genomic_DNA"/>
</dbReference>
<dbReference type="AlphaFoldDB" id="A0A814HJK0"/>
<keyword evidence="2" id="KW-1185">Reference proteome</keyword>
<evidence type="ECO:0000313" key="2">
    <source>
        <dbReference type="Proteomes" id="UP000663879"/>
    </source>
</evidence>
<feature type="non-terminal residue" evidence="1">
    <location>
        <position position="1"/>
    </location>
</feature>
<accession>A0A814HJK0</accession>
<organism evidence="1 2">
    <name type="scientific">Brachionus calyciflorus</name>
    <dbReference type="NCBI Taxonomy" id="104777"/>
    <lineage>
        <taxon>Eukaryota</taxon>
        <taxon>Metazoa</taxon>
        <taxon>Spiralia</taxon>
        <taxon>Gnathifera</taxon>
        <taxon>Rotifera</taxon>
        <taxon>Eurotatoria</taxon>
        <taxon>Monogononta</taxon>
        <taxon>Pseudotrocha</taxon>
        <taxon>Ploima</taxon>
        <taxon>Brachionidae</taxon>
        <taxon>Brachionus</taxon>
    </lineage>
</organism>
<sequence length="296" mass="35104">DFEEESTFKKSRSKKQKRFDEKYFQESDKEEIDSSIQEKLNISKDKLVSSEFQTILFTNLVFNEFIRRTLSNGGGVVLENSKTNISIINTCTIDYYLFGLWYASKIRLDFKLQIDQLRLENYRLFLKIIENIESKKWNMAKTNWVLNVLNLNSDENGDYNLFEGEYAYCIRYFTCYQYFYAYSERKCGRKHNFEGETISFIKDKNQVNISIQKAICHNQNCESIIDVGCEFLYVPPFIVIENNFNHQIKCKELDKKMKINNFEYVLVFCTVFLREVAGGNYISIFNINDELHLVNP</sequence>
<reference evidence="1" key="1">
    <citation type="submission" date="2021-02" db="EMBL/GenBank/DDBJ databases">
        <authorList>
            <person name="Nowell W R."/>
        </authorList>
    </citation>
    <scope>NUCLEOTIDE SEQUENCE</scope>
    <source>
        <strain evidence="1">Ploen Becks lab</strain>
    </source>
</reference>
<gene>
    <name evidence="1" type="ORF">OXX778_LOCUS16837</name>
</gene>
<proteinExistence type="predicted"/>
<protein>
    <submittedName>
        <fullName evidence="1">Uncharacterized protein</fullName>
    </submittedName>
</protein>
<dbReference type="Proteomes" id="UP000663879">
    <property type="component" value="Unassembled WGS sequence"/>
</dbReference>
<comment type="caution">
    <text evidence="1">The sequence shown here is derived from an EMBL/GenBank/DDBJ whole genome shotgun (WGS) entry which is preliminary data.</text>
</comment>